<feature type="transmembrane region" description="Helical" evidence="1">
    <location>
        <begin position="478"/>
        <end position="499"/>
    </location>
</feature>
<feature type="domain" description="EGF-like" evidence="3">
    <location>
        <begin position="137"/>
        <end position="168"/>
    </location>
</feature>
<dbReference type="KEGG" id="nlo:107227263"/>
<evidence type="ECO:0000259" key="3">
    <source>
        <dbReference type="SMART" id="SM00181"/>
    </source>
</evidence>
<keyword evidence="1" id="KW-0812">Transmembrane</keyword>
<feature type="domain" description="EGF-like" evidence="3">
    <location>
        <begin position="303"/>
        <end position="336"/>
    </location>
</feature>
<evidence type="ECO:0000256" key="2">
    <source>
        <dbReference type="SAM" id="SignalP"/>
    </source>
</evidence>
<keyword evidence="1" id="KW-1133">Transmembrane helix</keyword>
<dbReference type="InterPro" id="IPR053255">
    <property type="entry name" value="EGF-like_domain"/>
</dbReference>
<dbReference type="PANTHER" id="PTHR24047:SF32">
    <property type="entry name" value="FI01909P-RELATED"/>
    <property type="match status" value="1"/>
</dbReference>
<accession>A0A6J0CBA8</accession>
<feature type="domain" description="EGF-like" evidence="3">
    <location>
        <begin position="235"/>
        <end position="266"/>
    </location>
</feature>
<organism evidence="5">
    <name type="scientific">Neodiprion lecontei</name>
    <name type="common">Redheaded pine sawfly</name>
    <dbReference type="NCBI Taxonomy" id="441921"/>
    <lineage>
        <taxon>Eukaryota</taxon>
        <taxon>Metazoa</taxon>
        <taxon>Ecdysozoa</taxon>
        <taxon>Arthropoda</taxon>
        <taxon>Hexapoda</taxon>
        <taxon>Insecta</taxon>
        <taxon>Pterygota</taxon>
        <taxon>Neoptera</taxon>
        <taxon>Endopterygota</taxon>
        <taxon>Hymenoptera</taxon>
        <taxon>Tenthredinoidea</taxon>
        <taxon>Diprionidae</taxon>
        <taxon>Diprioninae</taxon>
        <taxon>Neodiprion</taxon>
    </lineage>
</organism>
<protein>
    <submittedName>
        <fullName evidence="5">Neurogenic locus notch homolog protein 1-like isoform X3</fullName>
    </submittedName>
</protein>
<dbReference type="RefSeq" id="XP_015523852.2">
    <property type="nucleotide sequence ID" value="XM_015668366.2"/>
</dbReference>
<keyword evidence="1" id="KW-0472">Membrane</keyword>
<dbReference type="Gene3D" id="2.10.25.10">
    <property type="entry name" value="Laminin"/>
    <property type="match status" value="4"/>
</dbReference>
<dbReference type="InterPro" id="IPR000742">
    <property type="entry name" value="EGF"/>
</dbReference>
<keyword evidence="4" id="KW-1185">Reference proteome</keyword>
<feature type="chain" id="PRO_5047393778" evidence="2">
    <location>
        <begin position="20"/>
        <end position="539"/>
    </location>
</feature>
<sequence>MTDIVIIWVIAVFAAFSTANSNNPQSFHPPSRSKKESMKGFYNLSQRVTYPEKIWRGGEETFIHNGYRGDPETRSLTKRSEVVNCSVGYTRDSIYNNCILPCSKINCINGKCDGRTECKCNDGYVKSQTNSFICHPKCRPCLYWECTKSQLCTCDKGYRLSSNQQTCEPICNDPHCYGKPCVKPDRCYRDSTYYKFVYGQYCSRECGFGECVGLDTCECFRGYNKTKDGQCFDPICNKRCGFGECVGPNTCKCFRGYNKTKDGRCFDPICNEGCGYGKCVGPNTCKCLNGCNKTKDGQCTYPICKEECKYSSCTGPDICTCHPGYEKPFENSTTCVPRCTRCDNGICVGPEICRCHSGFVNPKSNKGTCAHNCSRGWTGESCEEPIMCVIALYTPHDSENSIREISESNCIDDETTNFQVDTELPRCHEKCFNELTIRSIANFTRSTANMTYYFVPITSACNEMRPSDTDWSQKSTTITVLILIPIILFATIFGFVTFVRRRRRNGGFNDAMPVYDDAGEVRLYEPLKRRFCSIFQLFL</sequence>
<feature type="domain" description="EGF-like" evidence="3">
    <location>
        <begin position="101"/>
        <end position="135"/>
    </location>
</feature>
<evidence type="ECO:0000256" key="1">
    <source>
        <dbReference type="SAM" id="Phobius"/>
    </source>
</evidence>
<name>A0A6J0CBA8_NEOLC</name>
<evidence type="ECO:0000313" key="4">
    <source>
        <dbReference type="Proteomes" id="UP000829291"/>
    </source>
</evidence>
<reference evidence="5" key="1">
    <citation type="submission" date="2025-08" db="UniProtKB">
        <authorList>
            <consortium name="RefSeq"/>
        </authorList>
    </citation>
    <scope>IDENTIFICATION</scope>
    <source>
        <tissue evidence="5">Thorax and Abdomen</tissue>
    </source>
</reference>
<evidence type="ECO:0000313" key="5">
    <source>
        <dbReference type="RefSeq" id="XP_015523852.2"/>
    </source>
</evidence>
<dbReference type="GeneID" id="107227263"/>
<feature type="domain" description="EGF-like" evidence="3">
    <location>
        <begin position="201"/>
        <end position="232"/>
    </location>
</feature>
<feature type="signal peptide" evidence="2">
    <location>
        <begin position="1"/>
        <end position="19"/>
    </location>
</feature>
<gene>
    <name evidence="5" type="primary">LOC107227263</name>
</gene>
<feature type="domain" description="EGF-like" evidence="3">
    <location>
        <begin position="338"/>
        <end position="383"/>
    </location>
</feature>
<dbReference type="Proteomes" id="UP000829291">
    <property type="component" value="Chromosome 4"/>
</dbReference>
<keyword evidence="2" id="KW-0732">Signal</keyword>
<dbReference type="OrthoDB" id="7554135at2759"/>
<dbReference type="InParanoid" id="A0A6J0CBA8"/>
<dbReference type="PANTHER" id="PTHR24047">
    <property type="entry name" value="FI01909P-RELATED"/>
    <property type="match status" value="1"/>
</dbReference>
<dbReference type="SMART" id="SM00181">
    <property type="entry name" value="EGF"/>
    <property type="match status" value="6"/>
</dbReference>
<proteinExistence type="predicted"/>